<dbReference type="AlphaFoldDB" id="A0A2M8P2M8"/>
<protein>
    <recommendedName>
        <fullName evidence="4">Thioredoxin domain-containing protein</fullName>
    </recommendedName>
</protein>
<accession>A0A2M8P2M8</accession>
<feature type="transmembrane region" description="Helical" evidence="1">
    <location>
        <begin position="49"/>
        <end position="68"/>
    </location>
</feature>
<dbReference type="SUPFAM" id="SSF52833">
    <property type="entry name" value="Thioredoxin-like"/>
    <property type="match status" value="1"/>
</dbReference>
<evidence type="ECO:0000256" key="1">
    <source>
        <dbReference type="SAM" id="Phobius"/>
    </source>
</evidence>
<proteinExistence type="predicted"/>
<evidence type="ECO:0000313" key="3">
    <source>
        <dbReference type="Proteomes" id="UP000228921"/>
    </source>
</evidence>
<organism evidence="2 3">
    <name type="scientific">Candidatus Thermofonsia Clade 1 bacterium</name>
    <dbReference type="NCBI Taxonomy" id="2364210"/>
    <lineage>
        <taxon>Bacteria</taxon>
        <taxon>Bacillati</taxon>
        <taxon>Chloroflexota</taxon>
        <taxon>Candidatus Thermofontia</taxon>
        <taxon>Candidatus Thermofonsia Clade 1</taxon>
    </lineage>
</organism>
<comment type="caution">
    <text evidence="2">The sequence shown here is derived from an EMBL/GenBank/DDBJ whole genome shotgun (WGS) entry which is preliminary data.</text>
</comment>
<dbReference type="Gene3D" id="3.40.30.10">
    <property type="entry name" value="Glutaredoxin"/>
    <property type="match status" value="1"/>
</dbReference>
<feature type="transmembrane region" description="Helical" evidence="1">
    <location>
        <begin position="21"/>
        <end position="43"/>
    </location>
</feature>
<keyword evidence="1" id="KW-1133">Transmembrane helix</keyword>
<name>A0A2M8P2M8_9CHLR</name>
<evidence type="ECO:0008006" key="4">
    <source>
        <dbReference type="Google" id="ProtNLM"/>
    </source>
</evidence>
<dbReference type="EMBL" id="PGTK01000002">
    <property type="protein sequence ID" value="PJF31811.1"/>
    <property type="molecule type" value="Genomic_DNA"/>
</dbReference>
<reference evidence="2 3" key="1">
    <citation type="submission" date="2017-11" db="EMBL/GenBank/DDBJ databases">
        <title>Evolution of Phototrophy in the Chloroflexi Phylum Driven by Horizontal Gene Transfer.</title>
        <authorList>
            <person name="Ward L.M."/>
            <person name="Hemp J."/>
            <person name="Shih P.M."/>
            <person name="Mcglynn S.E."/>
            <person name="Fischer W."/>
        </authorList>
    </citation>
    <scope>NUCLEOTIDE SEQUENCE [LARGE SCALE GENOMIC DNA]</scope>
    <source>
        <strain evidence="2">CP2_2F</strain>
    </source>
</reference>
<keyword evidence="1" id="KW-0472">Membrane</keyword>
<keyword evidence="1" id="KW-0812">Transmembrane</keyword>
<gene>
    <name evidence="2" type="ORF">CUN51_02390</name>
</gene>
<evidence type="ECO:0000313" key="2">
    <source>
        <dbReference type="EMBL" id="PJF31811.1"/>
    </source>
</evidence>
<sequence length="190" mass="21612">MTTTQESHIPLWRIIFNRYGYVSLAIIAWALLTALIMLLALAINIDLSFPAALSAALAFAAFLAWWQLSPHLRHVTPPAPSLETLYTQIRSSETPVLISLESDYCAYCMTIGKRIHQLEREENLRVIRLSVHTEPGKSLVSEFRANTTPTYLLMDNQANLIEEWTIALPVERVRYDVRRHTATHKAVQAE</sequence>
<dbReference type="InterPro" id="IPR036249">
    <property type="entry name" value="Thioredoxin-like_sf"/>
</dbReference>
<dbReference type="Proteomes" id="UP000228921">
    <property type="component" value="Unassembled WGS sequence"/>
</dbReference>